<dbReference type="Proteomes" id="UP001150942">
    <property type="component" value="Unassembled WGS sequence"/>
</dbReference>
<protein>
    <submittedName>
        <fullName evidence="1">Uncharacterized protein</fullName>
    </submittedName>
</protein>
<sequence length="132" mass="14526">MNGGVYEPLAVPIARTYFVTTVRVLVTSGPVTRLWLSEVARCTQRSFFEATAGECEELDTTSRPHGMNGDCIDEDSSLLTRIIQQEVPHIPVTRVECEASKCLVCSSSPIPMRSHAVYHFHITIGGTDDESV</sequence>
<proteinExistence type="predicted"/>
<reference evidence="1" key="1">
    <citation type="submission" date="2022-11" db="EMBL/GenBank/DDBJ databases">
        <authorList>
            <person name="Petersen C."/>
        </authorList>
    </citation>
    <scope>NUCLEOTIDE SEQUENCE</scope>
    <source>
        <strain evidence="1">IBT 20477</strain>
    </source>
</reference>
<dbReference type="OrthoDB" id="4365268at2759"/>
<name>A0A9W9MKP3_9EURO</name>
<reference evidence="1" key="2">
    <citation type="journal article" date="2023" name="IMA Fungus">
        <title>Comparative genomic study of the Penicillium genus elucidates a diverse pangenome and 15 lateral gene transfer events.</title>
        <authorList>
            <person name="Petersen C."/>
            <person name="Sorensen T."/>
            <person name="Nielsen M.R."/>
            <person name="Sondergaard T.E."/>
            <person name="Sorensen J.L."/>
            <person name="Fitzpatrick D.A."/>
            <person name="Frisvad J.C."/>
            <person name="Nielsen K.L."/>
        </authorList>
    </citation>
    <scope>NUCLEOTIDE SEQUENCE</scope>
    <source>
        <strain evidence="1">IBT 20477</strain>
    </source>
</reference>
<gene>
    <name evidence="1" type="ORF">N7449_005039</name>
</gene>
<evidence type="ECO:0000313" key="2">
    <source>
        <dbReference type="Proteomes" id="UP001150942"/>
    </source>
</evidence>
<organism evidence="1 2">
    <name type="scientific">Penicillium cf. viridicatum</name>
    <dbReference type="NCBI Taxonomy" id="2972119"/>
    <lineage>
        <taxon>Eukaryota</taxon>
        <taxon>Fungi</taxon>
        <taxon>Dikarya</taxon>
        <taxon>Ascomycota</taxon>
        <taxon>Pezizomycotina</taxon>
        <taxon>Eurotiomycetes</taxon>
        <taxon>Eurotiomycetidae</taxon>
        <taxon>Eurotiales</taxon>
        <taxon>Aspergillaceae</taxon>
        <taxon>Penicillium</taxon>
    </lineage>
</organism>
<evidence type="ECO:0000313" key="1">
    <source>
        <dbReference type="EMBL" id="KAJ5202960.1"/>
    </source>
</evidence>
<dbReference type="EMBL" id="JAPQKQ010000003">
    <property type="protein sequence ID" value="KAJ5202960.1"/>
    <property type="molecule type" value="Genomic_DNA"/>
</dbReference>
<dbReference type="AlphaFoldDB" id="A0A9W9MKP3"/>
<accession>A0A9W9MKP3</accession>
<comment type="caution">
    <text evidence="1">The sequence shown here is derived from an EMBL/GenBank/DDBJ whole genome shotgun (WGS) entry which is preliminary data.</text>
</comment>
<keyword evidence="2" id="KW-1185">Reference proteome</keyword>